<name>I3YFD0_THIV6</name>
<proteinExistence type="predicted"/>
<accession>I3YFD0</accession>
<evidence type="ECO:0000313" key="1">
    <source>
        <dbReference type="EMBL" id="AFL75698.1"/>
    </source>
</evidence>
<keyword evidence="2" id="KW-1185">Reference proteome</keyword>
<sequence>MDKNDSTAEFDERKRQRIRLARLEADMAYFQARIELIGEANTNNRVAQRKAFNFLHKTVASKILKLKRRYSDLG</sequence>
<dbReference type="KEGG" id="tvi:Thivi_3856"/>
<dbReference type="AlphaFoldDB" id="I3YFD0"/>
<organism evidence="1 2">
    <name type="scientific">Thiocystis violascens (strain ATCC 17096 / DSM 198 / 6111)</name>
    <name type="common">Chromatium violascens</name>
    <dbReference type="NCBI Taxonomy" id="765911"/>
    <lineage>
        <taxon>Bacteria</taxon>
        <taxon>Pseudomonadati</taxon>
        <taxon>Pseudomonadota</taxon>
        <taxon>Gammaproteobacteria</taxon>
        <taxon>Chromatiales</taxon>
        <taxon>Chromatiaceae</taxon>
        <taxon>Thiocystis</taxon>
    </lineage>
</organism>
<dbReference type="Proteomes" id="UP000006062">
    <property type="component" value="Chromosome"/>
</dbReference>
<dbReference type="eggNOG" id="ENOG5032Z62">
    <property type="taxonomic scope" value="Bacteria"/>
</dbReference>
<gene>
    <name evidence="1" type="ordered locus">Thivi_3856</name>
</gene>
<dbReference type="STRING" id="765911.Thivi_3856"/>
<dbReference type="HOGENOM" id="CLU_189662_0_0_6"/>
<dbReference type="EMBL" id="CP003154">
    <property type="protein sequence ID" value="AFL75698.1"/>
    <property type="molecule type" value="Genomic_DNA"/>
</dbReference>
<protein>
    <submittedName>
        <fullName evidence="1">Uncharacterized protein</fullName>
    </submittedName>
</protein>
<reference evidence="1 2" key="1">
    <citation type="submission" date="2012-06" db="EMBL/GenBank/DDBJ databases">
        <title>Complete sequence of Thiocystis violascens DSM 198.</title>
        <authorList>
            <consortium name="US DOE Joint Genome Institute"/>
            <person name="Lucas S."/>
            <person name="Han J."/>
            <person name="Lapidus A."/>
            <person name="Cheng J.-F."/>
            <person name="Goodwin L."/>
            <person name="Pitluck S."/>
            <person name="Peters L."/>
            <person name="Ovchinnikova G."/>
            <person name="Teshima H."/>
            <person name="Detter J.C."/>
            <person name="Han C."/>
            <person name="Tapia R."/>
            <person name="Land M."/>
            <person name="Hauser L."/>
            <person name="Kyrpides N."/>
            <person name="Ivanova N."/>
            <person name="Pagani I."/>
            <person name="Vogl K."/>
            <person name="Liu Z."/>
            <person name="Frigaard N.-U."/>
            <person name="Bryant D."/>
            <person name="Woyke T."/>
        </authorList>
    </citation>
    <scope>NUCLEOTIDE SEQUENCE [LARGE SCALE GENOMIC DNA]</scope>
    <source>
        <strain evidence="2">ATCC 17096 / DSM 198 / 6111</strain>
    </source>
</reference>
<evidence type="ECO:0000313" key="2">
    <source>
        <dbReference type="Proteomes" id="UP000006062"/>
    </source>
</evidence>